<evidence type="ECO:0000259" key="1">
    <source>
        <dbReference type="PROSITE" id="PS50943"/>
    </source>
</evidence>
<dbReference type="CDD" id="cd00093">
    <property type="entry name" value="HTH_XRE"/>
    <property type="match status" value="1"/>
</dbReference>
<evidence type="ECO:0000313" key="3">
    <source>
        <dbReference type="Proteomes" id="UP000450000"/>
    </source>
</evidence>
<dbReference type="AlphaFoldDB" id="A0A6N7L198"/>
<gene>
    <name evidence="2" type="ORF">F7Q99_36380</name>
</gene>
<dbReference type="SMART" id="SM00530">
    <property type="entry name" value="HTH_XRE"/>
    <property type="match status" value="1"/>
</dbReference>
<organism evidence="2 3">
    <name type="scientific">Streptomyces kaniharaensis</name>
    <dbReference type="NCBI Taxonomy" id="212423"/>
    <lineage>
        <taxon>Bacteria</taxon>
        <taxon>Bacillati</taxon>
        <taxon>Actinomycetota</taxon>
        <taxon>Actinomycetes</taxon>
        <taxon>Kitasatosporales</taxon>
        <taxon>Streptomycetaceae</taxon>
        <taxon>Streptomyces</taxon>
    </lineage>
</organism>
<comment type="caution">
    <text evidence="2">The sequence shown here is derived from an EMBL/GenBank/DDBJ whole genome shotgun (WGS) entry which is preliminary data.</text>
</comment>
<accession>A0A6N7L198</accession>
<dbReference type="GO" id="GO:0003677">
    <property type="term" value="F:DNA binding"/>
    <property type="evidence" value="ECO:0007669"/>
    <property type="project" value="InterPro"/>
</dbReference>
<dbReference type="SUPFAM" id="SSF47413">
    <property type="entry name" value="lambda repressor-like DNA-binding domains"/>
    <property type="match status" value="1"/>
</dbReference>
<dbReference type="RefSeq" id="WP_326847520.1">
    <property type="nucleotide sequence ID" value="NZ_WBOF01000005.1"/>
</dbReference>
<evidence type="ECO:0000313" key="2">
    <source>
        <dbReference type="EMBL" id="MQS17520.1"/>
    </source>
</evidence>
<dbReference type="Pfam" id="PF01381">
    <property type="entry name" value="HTH_3"/>
    <property type="match status" value="1"/>
</dbReference>
<dbReference type="PROSITE" id="PS50943">
    <property type="entry name" value="HTH_CROC1"/>
    <property type="match status" value="1"/>
</dbReference>
<dbReference type="InterPro" id="IPR001387">
    <property type="entry name" value="Cro/C1-type_HTH"/>
</dbReference>
<sequence length="406" mass="42601">MDVGGIGRRIAYWRERRGLTQEQVGRLVGMTRRGVQDIERGERQGDPRVSVVETFAAALQVRVEDLLGDGPPASAAQCMDTAELAAIRATLLSPAVLLPGLARDDARPDLERLRRNVSYGWTAFQYARFTSLGRVLPPLVAEAAAAAGNLDSGARQAAFSLQSMTYQLVVAVAVKYGDVVLATMAADRAVSAADRSCDPVAMAGAARHLVDAMTHQGRAAEGVRLAGSVADRLEGDLVDRGVHGVTVLGMLHLKAAVGAAALGSADTVTDLLAAAEESAARLGGDANALWTAFGPTNCAFHTVACLVALGEGAKAVAAAQSIAPHMRQALPRERRALFLVDLSRAQAQAGLPGPALETLLEAEREAPEEVRCRPRTHQLVQDLHLLVAGSDGGRLRTLAARCGLPA</sequence>
<feature type="domain" description="HTH cro/C1-type" evidence="1">
    <location>
        <begin position="10"/>
        <end position="66"/>
    </location>
</feature>
<name>A0A6N7L198_9ACTN</name>
<reference evidence="2 3" key="1">
    <citation type="submission" date="2019-09" db="EMBL/GenBank/DDBJ databases">
        <title>Genome Sequences of Streptomyces kaniharaensis ATCC 21070.</title>
        <authorList>
            <person name="Zhu W."/>
            <person name="De Crecy-Lagard V."/>
            <person name="Richards N.G."/>
        </authorList>
    </citation>
    <scope>NUCLEOTIDE SEQUENCE [LARGE SCALE GENOMIC DNA]</scope>
    <source>
        <strain evidence="2 3">SF-557</strain>
    </source>
</reference>
<dbReference type="InterPro" id="IPR010982">
    <property type="entry name" value="Lambda_DNA-bd_dom_sf"/>
</dbReference>
<dbReference type="EMBL" id="WBOF01000005">
    <property type="protein sequence ID" value="MQS17520.1"/>
    <property type="molecule type" value="Genomic_DNA"/>
</dbReference>
<dbReference type="Gene3D" id="1.10.260.40">
    <property type="entry name" value="lambda repressor-like DNA-binding domains"/>
    <property type="match status" value="1"/>
</dbReference>
<dbReference type="Proteomes" id="UP000450000">
    <property type="component" value="Unassembled WGS sequence"/>
</dbReference>
<protein>
    <submittedName>
        <fullName evidence="2">Helix-turn-helix transcriptional regulator</fullName>
    </submittedName>
</protein>
<keyword evidence="3" id="KW-1185">Reference proteome</keyword>
<proteinExistence type="predicted"/>